<protein>
    <recommendedName>
        <fullName evidence="1">BD-FAE-like domain-containing protein</fullName>
    </recommendedName>
</protein>
<dbReference type="Proteomes" id="UP000722357">
    <property type="component" value="Unassembled WGS sequence"/>
</dbReference>
<dbReference type="Gene3D" id="3.40.50.1820">
    <property type="entry name" value="alpha/beta hydrolase"/>
    <property type="match status" value="1"/>
</dbReference>
<accession>A0A921HII5</accession>
<dbReference type="InterPro" id="IPR049492">
    <property type="entry name" value="BD-FAE-like_dom"/>
</dbReference>
<organism evidence="2 3">
    <name type="scientific">Phocaeicola plebeius</name>
    <dbReference type="NCBI Taxonomy" id="310297"/>
    <lineage>
        <taxon>Bacteria</taxon>
        <taxon>Pseudomonadati</taxon>
        <taxon>Bacteroidota</taxon>
        <taxon>Bacteroidia</taxon>
        <taxon>Bacteroidales</taxon>
        <taxon>Bacteroidaceae</taxon>
        <taxon>Phocaeicola</taxon>
    </lineage>
</organism>
<dbReference type="InterPro" id="IPR029058">
    <property type="entry name" value="AB_hydrolase_fold"/>
</dbReference>
<dbReference type="SUPFAM" id="SSF53474">
    <property type="entry name" value="alpha/beta-Hydrolases"/>
    <property type="match status" value="1"/>
</dbReference>
<evidence type="ECO:0000259" key="1">
    <source>
        <dbReference type="Pfam" id="PF20434"/>
    </source>
</evidence>
<comment type="caution">
    <text evidence="2">The sequence shown here is derived from an EMBL/GenBank/DDBJ whole genome shotgun (WGS) entry which is preliminary data.</text>
</comment>
<reference evidence="2" key="1">
    <citation type="journal article" date="2021" name="PeerJ">
        <title>Extensive microbial diversity within the chicken gut microbiome revealed by metagenomics and culture.</title>
        <authorList>
            <person name="Gilroy R."/>
            <person name="Ravi A."/>
            <person name="Getino M."/>
            <person name="Pursley I."/>
            <person name="Horton D.L."/>
            <person name="Alikhan N.F."/>
            <person name="Baker D."/>
            <person name="Gharbi K."/>
            <person name="Hall N."/>
            <person name="Watson M."/>
            <person name="Adriaenssens E.M."/>
            <person name="Foster-Nyarko E."/>
            <person name="Jarju S."/>
            <person name="Secka A."/>
            <person name="Antonio M."/>
            <person name="Oren A."/>
            <person name="Chaudhuri R.R."/>
            <person name="La Ragione R."/>
            <person name="Hildebrand F."/>
            <person name="Pallen M.J."/>
        </authorList>
    </citation>
    <scope>NUCLEOTIDE SEQUENCE</scope>
    <source>
        <strain evidence="2">9794</strain>
    </source>
</reference>
<sequence length="127" mass="14636">MKRITFILFLIFIFTKSFCNNKLQCDTICYTKRNGIKLNIELISPCNFNHKMPAIIFFYGGGWIKGNREQFRPHASYLAHKGIVAILADYRTKEQCNATPFNCVEDAKSVIRFVKTIPINLISTPLK</sequence>
<feature type="domain" description="BD-FAE-like" evidence="1">
    <location>
        <begin position="42"/>
        <end position="115"/>
    </location>
</feature>
<evidence type="ECO:0000313" key="2">
    <source>
        <dbReference type="EMBL" id="HJF81360.1"/>
    </source>
</evidence>
<reference evidence="2" key="2">
    <citation type="submission" date="2021-09" db="EMBL/GenBank/DDBJ databases">
        <authorList>
            <person name="Gilroy R."/>
        </authorList>
    </citation>
    <scope>NUCLEOTIDE SEQUENCE</scope>
    <source>
        <strain evidence="2">9794</strain>
    </source>
</reference>
<gene>
    <name evidence="2" type="ORF">K8V40_06865</name>
</gene>
<name>A0A921HII5_9BACT</name>
<dbReference type="EMBL" id="DYWE01000066">
    <property type="protein sequence ID" value="HJF81360.1"/>
    <property type="molecule type" value="Genomic_DNA"/>
</dbReference>
<evidence type="ECO:0000313" key="3">
    <source>
        <dbReference type="Proteomes" id="UP000722357"/>
    </source>
</evidence>
<dbReference type="AlphaFoldDB" id="A0A921HII5"/>
<proteinExistence type="predicted"/>
<dbReference type="Pfam" id="PF20434">
    <property type="entry name" value="BD-FAE"/>
    <property type="match status" value="1"/>
</dbReference>